<evidence type="ECO:0000313" key="1">
    <source>
        <dbReference type="EMBL" id="SCF29644.1"/>
    </source>
</evidence>
<dbReference type="Proteomes" id="UP000183585">
    <property type="component" value="Unassembled WGS sequence"/>
</dbReference>
<dbReference type="RefSeq" id="WP_074475721.1">
    <property type="nucleotide sequence ID" value="NZ_FMCT01000007.1"/>
</dbReference>
<evidence type="ECO:0000313" key="2">
    <source>
        <dbReference type="Proteomes" id="UP000183585"/>
    </source>
</evidence>
<accession>A0A1C4Z9U1</accession>
<proteinExistence type="predicted"/>
<keyword evidence="2" id="KW-1185">Reference proteome</keyword>
<organism evidence="1 2">
    <name type="scientific">Micromonospora carbonacea</name>
    <dbReference type="NCBI Taxonomy" id="47853"/>
    <lineage>
        <taxon>Bacteria</taxon>
        <taxon>Bacillati</taxon>
        <taxon>Actinomycetota</taxon>
        <taxon>Actinomycetes</taxon>
        <taxon>Micromonosporales</taxon>
        <taxon>Micromonosporaceae</taxon>
        <taxon>Micromonospora</taxon>
    </lineage>
</organism>
<dbReference type="EMBL" id="FMCT01000007">
    <property type="protein sequence ID" value="SCF29644.1"/>
    <property type="molecule type" value="Genomic_DNA"/>
</dbReference>
<name>A0A1C4Z9U1_9ACTN</name>
<gene>
    <name evidence="1" type="ORF">GA0070563_107399</name>
</gene>
<dbReference type="AlphaFoldDB" id="A0A1C4Z9U1"/>
<reference evidence="2" key="1">
    <citation type="submission" date="2016-06" db="EMBL/GenBank/DDBJ databases">
        <authorList>
            <person name="Varghese N."/>
            <person name="Submissions Spin"/>
        </authorList>
    </citation>
    <scope>NUCLEOTIDE SEQUENCE [LARGE SCALE GENOMIC DNA]</scope>
    <source>
        <strain evidence="2">DSM 43168</strain>
    </source>
</reference>
<protein>
    <submittedName>
        <fullName evidence="1">Uncharacterized protein</fullName>
    </submittedName>
</protein>
<sequence>MFGRKKPQPDPVRRDQVLRLVNLGMRETDAADMDIDGPEFRQAKDAFESALGESTSAEQHAAFDALKRHGY</sequence>